<dbReference type="Proteomes" id="UP000613255">
    <property type="component" value="Unassembled WGS sequence"/>
</dbReference>
<name>A0A934M4E0_9RHOB</name>
<feature type="chain" id="PRO_5037212010" evidence="1">
    <location>
        <begin position="24"/>
        <end position="235"/>
    </location>
</feature>
<feature type="signal peptide" evidence="1">
    <location>
        <begin position="1"/>
        <end position="23"/>
    </location>
</feature>
<proteinExistence type="predicted"/>
<protein>
    <submittedName>
        <fullName evidence="2">Uncharacterized protein</fullName>
    </submittedName>
</protein>
<evidence type="ECO:0000256" key="1">
    <source>
        <dbReference type="SAM" id="SignalP"/>
    </source>
</evidence>
<reference evidence="2" key="1">
    <citation type="submission" date="2020-12" db="EMBL/GenBank/DDBJ databases">
        <title>Pontibaca salina gen. nov., sp. nov., isolated from marine sediment.</title>
        <authorList>
            <person name="Bo J."/>
            <person name="Wang S."/>
            <person name="Song X."/>
            <person name="Du Z."/>
        </authorList>
    </citation>
    <scope>NUCLEOTIDE SEQUENCE</scope>
    <source>
        <strain evidence="2">S1109L</strain>
    </source>
</reference>
<gene>
    <name evidence="2" type="ORF">JAO82_13060</name>
</gene>
<accession>A0A934M4E0</accession>
<organism evidence="2 3">
    <name type="scientific">Pontibaca salina</name>
    <dbReference type="NCBI Taxonomy" id="2795731"/>
    <lineage>
        <taxon>Bacteria</taxon>
        <taxon>Pseudomonadati</taxon>
        <taxon>Pseudomonadota</taxon>
        <taxon>Alphaproteobacteria</taxon>
        <taxon>Rhodobacterales</taxon>
        <taxon>Roseobacteraceae</taxon>
        <taxon>Pontibaca</taxon>
    </lineage>
</organism>
<sequence>MTRAITICSIVTMFALADNSAVAQSLKLVDKPLEEQLDENSTTIAGTVLVGVQRGGRHVEKFTLAARLPDKFRKSEVCLELVSANGRYSVRESYRYEDAGGTDATTVAPVGLEFSTAHADYLRRQGAHGVAALLTSGDCDGARGTPTVAIWDGADDGEIELLFNSFDADQVFAYVNGASEAIACDPVRAESLSAYDTVCVLDNAGLSGTVEIELYRYVNRKTVEPDVFHLDLFGE</sequence>
<comment type="caution">
    <text evidence="2">The sequence shown here is derived from an EMBL/GenBank/DDBJ whole genome shotgun (WGS) entry which is preliminary data.</text>
</comment>
<evidence type="ECO:0000313" key="3">
    <source>
        <dbReference type="Proteomes" id="UP000613255"/>
    </source>
</evidence>
<evidence type="ECO:0000313" key="2">
    <source>
        <dbReference type="EMBL" id="MBI6630809.1"/>
    </source>
</evidence>
<dbReference type="AlphaFoldDB" id="A0A934M4E0"/>
<dbReference type="RefSeq" id="WP_198686835.1">
    <property type="nucleotide sequence ID" value="NZ_JAEIJD010000014.1"/>
</dbReference>
<keyword evidence="3" id="KW-1185">Reference proteome</keyword>
<dbReference type="EMBL" id="JAEIJD010000014">
    <property type="protein sequence ID" value="MBI6630809.1"/>
    <property type="molecule type" value="Genomic_DNA"/>
</dbReference>
<keyword evidence="1" id="KW-0732">Signal</keyword>